<dbReference type="KEGG" id="est:DN752_17925"/>
<evidence type="ECO:0000313" key="2">
    <source>
        <dbReference type="Proteomes" id="UP000248688"/>
    </source>
</evidence>
<dbReference type="EMBL" id="CP030041">
    <property type="protein sequence ID" value="AWW31859.1"/>
    <property type="molecule type" value="Genomic_DNA"/>
</dbReference>
<dbReference type="OrthoDB" id="1510178at2"/>
<evidence type="ECO:0000313" key="1">
    <source>
        <dbReference type="EMBL" id="AWW31859.1"/>
    </source>
</evidence>
<protein>
    <submittedName>
        <fullName evidence="1">Uncharacterized protein</fullName>
    </submittedName>
</protein>
<dbReference type="AlphaFoldDB" id="A0A2Z4IM99"/>
<sequence>MKIRQFETEELAAYLCNIQTDDSVAIASALFDRYHIDIDNLHKLLQDLMDCTALAVSPITNDAFVGFSKPGEWILKKKANPAFIGSMITWISEGKGVPEIGQGWQKVITKGGAPECTLAILNPEDKITLKKRASK</sequence>
<reference evidence="1 2" key="1">
    <citation type="submission" date="2018-06" db="EMBL/GenBank/DDBJ databases">
        <title>Echinicola strongylocentroti sp. nov., isolated from a sea urchin Strongylocentrotus intermedius.</title>
        <authorList>
            <person name="Bae S.S."/>
        </authorList>
    </citation>
    <scope>NUCLEOTIDE SEQUENCE [LARGE SCALE GENOMIC DNA]</scope>
    <source>
        <strain evidence="1 2">MEBiC08714</strain>
    </source>
</reference>
<accession>A0A2Z4IM99</accession>
<organism evidence="1 2">
    <name type="scientific">Echinicola strongylocentroti</name>
    <dbReference type="NCBI Taxonomy" id="1795355"/>
    <lineage>
        <taxon>Bacteria</taxon>
        <taxon>Pseudomonadati</taxon>
        <taxon>Bacteroidota</taxon>
        <taxon>Cytophagia</taxon>
        <taxon>Cytophagales</taxon>
        <taxon>Cyclobacteriaceae</taxon>
        <taxon>Echinicola</taxon>
    </lineage>
</organism>
<dbReference type="RefSeq" id="WP_112785232.1">
    <property type="nucleotide sequence ID" value="NZ_CP030041.1"/>
</dbReference>
<gene>
    <name evidence="1" type="ORF">DN752_17925</name>
</gene>
<keyword evidence="2" id="KW-1185">Reference proteome</keyword>
<name>A0A2Z4IM99_9BACT</name>
<proteinExistence type="predicted"/>
<dbReference type="Proteomes" id="UP000248688">
    <property type="component" value="Chromosome"/>
</dbReference>